<dbReference type="EMBL" id="MWWU01000002">
    <property type="protein sequence ID" value="OZG56258.1"/>
    <property type="molecule type" value="Genomic_DNA"/>
</dbReference>
<dbReference type="PANTHER" id="PTHR43265:SF1">
    <property type="entry name" value="ESTERASE ESTD"/>
    <property type="match status" value="1"/>
</dbReference>
<name>A0A261FAX8_9BIFI</name>
<feature type="transmembrane region" description="Helical" evidence="2">
    <location>
        <begin position="493"/>
        <end position="521"/>
    </location>
</feature>
<feature type="transmembrane region" description="Helical" evidence="2">
    <location>
        <begin position="441"/>
        <end position="473"/>
    </location>
</feature>
<feature type="transmembrane region" description="Helical" evidence="2">
    <location>
        <begin position="41"/>
        <end position="61"/>
    </location>
</feature>
<reference evidence="3 4" key="1">
    <citation type="journal article" date="2017" name="BMC Genomics">
        <title>Comparative genomic and phylogenomic analyses of the Bifidobacteriaceae family.</title>
        <authorList>
            <person name="Lugli G.A."/>
            <person name="Milani C."/>
            <person name="Turroni F."/>
            <person name="Duranti S."/>
            <person name="Mancabelli L."/>
            <person name="Mangifesta M."/>
            <person name="Ferrario C."/>
            <person name="Modesto M."/>
            <person name="Mattarelli P."/>
            <person name="Jiri K."/>
            <person name="van Sinderen D."/>
            <person name="Ventura M."/>
        </authorList>
    </citation>
    <scope>NUCLEOTIDE SEQUENCE [LARGE SCALE GENOMIC DNA]</scope>
    <source>
        <strain evidence="3 4">LMG 21773</strain>
    </source>
</reference>
<gene>
    <name evidence="3" type="ORF">AEAE_0746</name>
</gene>
<sequence length="669" mass="74739">MARIHDGQHQPAPSVKRAGWFALRRPQHTLFRNLHWTWRGWIVATLPVFLVLFLVLSTFSMTAQSTWDINPINRTIAATTFDTAVKMEPTKKSVRCSGESERAQNADTPANANATANSSTTQNADTTGLCALSSHTGRYKVVEKRSSFIATQPSTGKKQRINMLIRYPKNFPGKAPGILFMHGAGTFTTDDSFADLMTWYASAGYYTLNIDKPLWDTTAINRDYEASADAYLKALHFLRADPGVNPSKVGIYASSEAGWIFPVMLNKDKHIAFQVLMSTMSFSPRQALGYFVNADFSIVGAHPGYQGIVHRIFSLDYRFIDSTIADFDPYNTNSYAIPTFLAYGSKDVMTPQVDGAVKLMELARESHNSNYVIRNYPLANHVLRIGNERDGNTKLTDNFIRDILAWTTGVVKGEKQVNPHIAGEDIYQAIALPRSAHARPFFTGLLLTALVVFLVGFVVSLAFTLEIIIARLIRRLRGTEVQHLFVPGFGRALALLSLATVGALALFGSGLAEVISAVVYLDWGAAPPKDPESLWNSWENSQILGLILLAAWAVFFAALLETAMRHGHLPHLWAIVTRQRSRFEQRRFAKLQAWLAQRNMVIRPVEEAAKREHNKERHTQLDDSSDDDPRFEEGPIACLNRTGFWYALLVIVTMVAILVLFALLGIYIW</sequence>
<dbReference type="AlphaFoldDB" id="A0A261FAX8"/>
<keyword evidence="2" id="KW-1133">Transmembrane helix</keyword>
<dbReference type="PANTHER" id="PTHR43265">
    <property type="entry name" value="ESTERASE ESTD"/>
    <property type="match status" value="1"/>
</dbReference>
<dbReference type="Gene3D" id="3.40.50.1820">
    <property type="entry name" value="alpha/beta hydrolase"/>
    <property type="match status" value="1"/>
</dbReference>
<evidence type="ECO:0000256" key="2">
    <source>
        <dbReference type="SAM" id="Phobius"/>
    </source>
</evidence>
<dbReference type="SUPFAM" id="SSF53474">
    <property type="entry name" value="alpha/beta-Hydrolases"/>
    <property type="match status" value="1"/>
</dbReference>
<protein>
    <submittedName>
        <fullName evidence="3">Esterase</fullName>
    </submittedName>
</protein>
<dbReference type="InterPro" id="IPR029058">
    <property type="entry name" value="AB_hydrolase_fold"/>
</dbReference>
<evidence type="ECO:0000313" key="4">
    <source>
        <dbReference type="Proteomes" id="UP000228976"/>
    </source>
</evidence>
<organism evidence="3 4">
    <name type="scientific">Aeriscardovia aeriphila</name>
    <dbReference type="NCBI Taxonomy" id="218139"/>
    <lineage>
        <taxon>Bacteria</taxon>
        <taxon>Bacillati</taxon>
        <taxon>Actinomycetota</taxon>
        <taxon>Actinomycetes</taxon>
        <taxon>Bifidobacteriales</taxon>
        <taxon>Bifidobacteriaceae</taxon>
        <taxon>Aeriscardovia</taxon>
    </lineage>
</organism>
<feature type="region of interest" description="Disordered" evidence="1">
    <location>
        <begin position="609"/>
        <end position="629"/>
    </location>
</feature>
<feature type="region of interest" description="Disordered" evidence="1">
    <location>
        <begin position="94"/>
        <end position="123"/>
    </location>
</feature>
<feature type="transmembrane region" description="Helical" evidence="2">
    <location>
        <begin position="644"/>
        <end position="668"/>
    </location>
</feature>
<comment type="caution">
    <text evidence="3">The sequence shown here is derived from an EMBL/GenBank/DDBJ whole genome shotgun (WGS) entry which is preliminary data.</text>
</comment>
<evidence type="ECO:0000313" key="3">
    <source>
        <dbReference type="EMBL" id="OZG56258.1"/>
    </source>
</evidence>
<feature type="compositionally biased region" description="Low complexity" evidence="1">
    <location>
        <begin position="105"/>
        <end position="123"/>
    </location>
</feature>
<feature type="transmembrane region" description="Helical" evidence="2">
    <location>
        <begin position="541"/>
        <end position="560"/>
    </location>
</feature>
<keyword evidence="4" id="KW-1185">Reference proteome</keyword>
<keyword evidence="2" id="KW-0472">Membrane</keyword>
<keyword evidence="2" id="KW-0812">Transmembrane</keyword>
<dbReference type="Proteomes" id="UP000228976">
    <property type="component" value="Unassembled WGS sequence"/>
</dbReference>
<proteinExistence type="predicted"/>
<dbReference type="RefSeq" id="WP_094689803.1">
    <property type="nucleotide sequence ID" value="NZ_JACBYZ010000001.1"/>
</dbReference>
<accession>A0A261FAX8</accession>
<evidence type="ECO:0000256" key="1">
    <source>
        <dbReference type="SAM" id="MobiDB-lite"/>
    </source>
</evidence>
<dbReference type="GO" id="GO:0052689">
    <property type="term" value="F:carboxylic ester hydrolase activity"/>
    <property type="evidence" value="ECO:0007669"/>
    <property type="project" value="TreeGrafter"/>
</dbReference>
<dbReference type="InterPro" id="IPR053145">
    <property type="entry name" value="AB_hydrolase_Est10"/>
</dbReference>